<gene>
    <name evidence="3" type="ORF">GCM10025863_12840</name>
</gene>
<keyword evidence="4" id="KW-1185">Reference proteome</keyword>
<dbReference type="Proteomes" id="UP001321543">
    <property type="component" value="Chromosome"/>
</dbReference>
<feature type="compositionally biased region" description="Basic and acidic residues" evidence="1">
    <location>
        <begin position="326"/>
        <end position="349"/>
    </location>
</feature>
<dbReference type="RefSeq" id="WP_286302517.1">
    <property type="nucleotide sequence ID" value="NZ_AP027728.1"/>
</dbReference>
<sequence length="349" mass="36586">MSHEALLLGIDAGGTSTRAVLTDMHGQCLGYGVGGRGNPISAGPERAAEGVLDAVRAALSATGRTLAEVSVIVPAMAGMRASGGVDWLLDRLVEHGFVGRLVFESDLLATYFSGAASTFGYALVSGTGACVIRVQDGRIERTGDGLGWLLGDRGSGFWIGQEIARAAVQDLDGTGPRTALTDRVLAHCDIVRTDARVDGRPRELEQLVGALYSLPPIELAGLAPYAFEETDAVAHGILTAAGEHLADTLCAVLTGPGPLVVGGSVLSRTGPVRDAFLARLGVPGSRWTCARSAMGRSGRRCSRCARQEGGRTTRSSRVSPRRWTRSARDRQRAVAERESGTAGRRLEGL</sequence>
<dbReference type="PANTHER" id="PTHR43190">
    <property type="entry name" value="N-ACETYL-D-GLUCOSAMINE KINASE"/>
    <property type="match status" value="1"/>
</dbReference>
<keyword evidence="3" id="KW-0418">Kinase</keyword>
<accession>A0ABM8FSL8</accession>
<keyword evidence="3" id="KW-0808">Transferase</keyword>
<dbReference type="PANTHER" id="PTHR43190:SF3">
    <property type="entry name" value="N-ACETYL-D-GLUCOSAMINE KINASE"/>
    <property type="match status" value="1"/>
</dbReference>
<dbReference type="InterPro" id="IPR002731">
    <property type="entry name" value="ATPase_BadF"/>
</dbReference>
<name>A0ABM8FSL8_9MICO</name>
<dbReference type="SUPFAM" id="SSF53067">
    <property type="entry name" value="Actin-like ATPase domain"/>
    <property type="match status" value="2"/>
</dbReference>
<dbReference type="EMBL" id="AP027728">
    <property type="protein sequence ID" value="BDZ38670.1"/>
    <property type="molecule type" value="Genomic_DNA"/>
</dbReference>
<evidence type="ECO:0000313" key="3">
    <source>
        <dbReference type="EMBL" id="BDZ38670.1"/>
    </source>
</evidence>
<evidence type="ECO:0000259" key="2">
    <source>
        <dbReference type="Pfam" id="PF01869"/>
    </source>
</evidence>
<feature type="region of interest" description="Disordered" evidence="1">
    <location>
        <begin position="304"/>
        <end position="349"/>
    </location>
</feature>
<feature type="domain" description="ATPase BadF/BadG/BcrA/BcrD type" evidence="2">
    <location>
        <begin position="8"/>
        <end position="202"/>
    </location>
</feature>
<dbReference type="InterPro" id="IPR052519">
    <property type="entry name" value="Euk-type_GlcNAc_Kinase"/>
</dbReference>
<dbReference type="InterPro" id="IPR043129">
    <property type="entry name" value="ATPase_NBD"/>
</dbReference>
<protein>
    <submittedName>
        <fullName evidence="3">N-acetylglucosamine kinase</fullName>
    </submittedName>
</protein>
<organism evidence="3 4">
    <name type="scientific">Microbacterium suwonense</name>
    <dbReference type="NCBI Taxonomy" id="683047"/>
    <lineage>
        <taxon>Bacteria</taxon>
        <taxon>Bacillati</taxon>
        <taxon>Actinomycetota</taxon>
        <taxon>Actinomycetes</taxon>
        <taxon>Micrococcales</taxon>
        <taxon>Microbacteriaceae</taxon>
        <taxon>Microbacterium</taxon>
    </lineage>
</organism>
<proteinExistence type="predicted"/>
<dbReference type="Gene3D" id="3.30.420.40">
    <property type="match status" value="2"/>
</dbReference>
<reference evidence="4" key="1">
    <citation type="journal article" date="2019" name="Int. J. Syst. Evol. Microbiol.">
        <title>The Global Catalogue of Microorganisms (GCM) 10K type strain sequencing project: providing services to taxonomists for standard genome sequencing and annotation.</title>
        <authorList>
            <consortium name="The Broad Institute Genomics Platform"/>
            <consortium name="The Broad Institute Genome Sequencing Center for Infectious Disease"/>
            <person name="Wu L."/>
            <person name="Ma J."/>
        </authorList>
    </citation>
    <scope>NUCLEOTIDE SEQUENCE [LARGE SCALE GENOMIC DNA]</scope>
    <source>
        <strain evidence="4">NBRC 106310</strain>
    </source>
</reference>
<evidence type="ECO:0000313" key="4">
    <source>
        <dbReference type="Proteomes" id="UP001321543"/>
    </source>
</evidence>
<dbReference type="Pfam" id="PF01869">
    <property type="entry name" value="BcrAD_BadFG"/>
    <property type="match status" value="1"/>
</dbReference>
<evidence type="ECO:0000256" key="1">
    <source>
        <dbReference type="SAM" id="MobiDB-lite"/>
    </source>
</evidence>
<dbReference type="GO" id="GO:0016301">
    <property type="term" value="F:kinase activity"/>
    <property type="evidence" value="ECO:0007669"/>
    <property type="project" value="UniProtKB-KW"/>
</dbReference>